<proteinExistence type="predicted"/>
<dbReference type="EMBL" id="CP036422">
    <property type="protein sequence ID" value="QFU75295.1"/>
    <property type="molecule type" value="Genomic_DNA"/>
</dbReference>
<name>A0A5P9NID1_9GAMM</name>
<organism evidence="2 3">
    <name type="scientific">Halioglobus maricola</name>
    <dbReference type="NCBI Taxonomy" id="2601894"/>
    <lineage>
        <taxon>Bacteria</taxon>
        <taxon>Pseudomonadati</taxon>
        <taxon>Pseudomonadota</taxon>
        <taxon>Gammaproteobacteria</taxon>
        <taxon>Cellvibrionales</taxon>
        <taxon>Halieaceae</taxon>
        <taxon>Halioglobus</taxon>
    </lineage>
</organism>
<protein>
    <submittedName>
        <fullName evidence="2">Uncharacterized protein</fullName>
    </submittedName>
</protein>
<gene>
    <name evidence="2" type="ORF">EY643_06315</name>
</gene>
<evidence type="ECO:0000313" key="2">
    <source>
        <dbReference type="EMBL" id="QFU75295.1"/>
    </source>
</evidence>
<dbReference type="Proteomes" id="UP000326287">
    <property type="component" value="Chromosome"/>
</dbReference>
<keyword evidence="1" id="KW-1133">Transmembrane helix</keyword>
<keyword evidence="1" id="KW-0812">Transmembrane</keyword>
<accession>A0A5P9NID1</accession>
<evidence type="ECO:0000256" key="1">
    <source>
        <dbReference type="SAM" id="Phobius"/>
    </source>
</evidence>
<feature type="transmembrane region" description="Helical" evidence="1">
    <location>
        <begin position="7"/>
        <end position="26"/>
    </location>
</feature>
<dbReference type="RefSeq" id="WP_152661401.1">
    <property type="nucleotide sequence ID" value="NZ_CP036422.1"/>
</dbReference>
<feature type="transmembrane region" description="Helical" evidence="1">
    <location>
        <begin position="32"/>
        <end position="51"/>
    </location>
</feature>
<reference evidence="2 3" key="1">
    <citation type="submission" date="2019-02" db="EMBL/GenBank/DDBJ databases">
        <authorList>
            <person name="Li S.-H."/>
        </authorList>
    </citation>
    <scope>NUCLEOTIDE SEQUENCE [LARGE SCALE GENOMIC DNA]</scope>
    <source>
        <strain evidence="2 3">IMCC14385</strain>
    </source>
</reference>
<keyword evidence="3" id="KW-1185">Reference proteome</keyword>
<dbReference type="OrthoDB" id="7064561at2"/>
<keyword evidence="1" id="KW-0472">Membrane</keyword>
<dbReference type="KEGG" id="halc:EY643_06315"/>
<feature type="transmembrane region" description="Helical" evidence="1">
    <location>
        <begin position="102"/>
        <end position="121"/>
    </location>
</feature>
<dbReference type="AlphaFoldDB" id="A0A5P9NID1"/>
<sequence>MTTKKHLQLLAYSFFTWLTFYLIGLPEYYQQWWDWAKVLVVILATLVYFPVSRYTLCKFWDDGRHLANARWLALYLTLPLFVYDYLLLAVYKDLGIGFVVPYWYLTFFYFSFWVQIPYVGWKLQQETR</sequence>
<evidence type="ECO:0000313" key="3">
    <source>
        <dbReference type="Proteomes" id="UP000326287"/>
    </source>
</evidence>
<feature type="transmembrane region" description="Helical" evidence="1">
    <location>
        <begin position="72"/>
        <end position="90"/>
    </location>
</feature>